<feature type="compositionally biased region" description="Low complexity" evidence="4">
    <location>
        <begin position="46"/>
        <end position="63"/>
    </location>
</feature>
<name>A0ABM4X6F0_COFAR</name>
<comment type="similarity">
    <text evidence="1">Belongs to the universal ribosomal protein uL18 family.</text>
</comment>
<gene>
    <name evidence="7" type="primary">LOC113697197</name>
    <name evidence="6" type="synonym">LOC113690340</name>
</gene>
<evidence type="ECO:0000256" key="1">
    <source>
        <dbReference type="ARBA" id="ARBA00007116"/>
    </source>
</evidence>
<dbReference type="RefSeq" id="XP_071906176.1">
    <property type="nucleotide sequence ID" value="XM_072050075.1"/>
</dbReference>
<dbReference type="Proteomes" id="UP001652660">
    <property type="component" value="Chromosome 5c"/>
</dbReference>
<evidence type="ECO:0000256" key="4">
    <source>
        <dbReference type="SAM" id="MobiDB-lite"/>
    </source>
</evidence>
<accession>A0ABM4X6F0</accession>
<dbReference type="RefSeq" id="XP_071939619.1">
    <property type="nucleotide sequence ID" value="XM_072083518.1"/>
</dbReference>
<evidence type="ECO:0000313" key="6">
    <source>
        <dbReference type="RefSeq" id="XP_071906176.1"/>
    </source>
</evidence>
<dbReference type="Proteomes" id="UP001652660">
    <property type="component" value="Chromosome 1c"/>
</dbReference>
<proteinExistence type="inferred from homology"/>
<keyword evidence="3" id="KW-0687">Ribonucleoprotein</keyword>
<evidence type="ECO:0000313" key="7">
    <source>
        <dbReference type="RefSeq" id="XP_071939619.1"/>
    </source>
</evidence>
<dbReference type="PANTHER" id="PTHR23410:SF35">
    <property type="entry name" value="LARGE RIBOSOMAL SUBUNIT PROTEIN UL18Y-RELATED"/>
    <property type="match status" value="1"/>
</dbReference>
<reference evidence="6 7" key="2">
    <citation type="submission" date="2025-05" db="UniProtKB">
        <authorList>
            <consortium name="RefSeq"/>
        </authorList>
    </citation>
    <scope>IDENTIFICATION</scope>
    <source>
        <tissue evidence="6 7">Leaves</tissue>
    </source>
</reference>
<dbReference type="GeneID" id="113697197"/>
<sequence>MAFVKAQKTKAYFKHYQVSFKRRREGKTDYRARLIAAQKVPVAAAKKTPAPAAAQQQQSKPTANLPSKPLPPAQAGLCSCYCLSCTIFGEEGKFPEIGNDSDMLSSIESKSALVGNEPKNEGLLSATSSSHGKLLKIVMQKYIRSYPND</sequence>
<evidence type="ECO:0000256" key="2">
    <source>
        <dbReference type="ARBA" id="ARBA00022980"/>
    </source>
</evidence>
<evidence type="ECO:0000256" key="3">
    <source>
        <dbReference type="ARBA" id="ARBA00023274"/>
    </source>
</evidence>
<protein>
    <submittedName>
        <fullName evidence="6 7">Uncharacterized protein</fullName>
    </submittedName>
</protein>
<dbReference type="Gene3D" id="3.30.420.100">
    <property type="match status" value="1"/>
</dbReference>
<dbReference type="InterPro" id="IPR005485">
    <property type="entry name" value="Rbsml_uL18_euk_arch"/>
</dbReference>
<dbReference type="PANTHER" id="PTHR23410">
    <property type="entry name" value="RIBOSOMAL PROTEIN L5-RELATED"/>
    <property type="match status" value="1"/>
</dbReference>
<keyword evidence="5" id="KW-1185">Reference proteome</keyword>
<reference evidence="5" key="1">
    <citation type="journal article" date="2025" name="Foods">
        <title>Unveiling the Microbial Signatures of Arabica Coffee Cherries: Insights into Ripeness Specific Diversity, Functional Traits, and Implications for Quality and Safety.</title>
        <authorList>
            <consortium name="RefSeq"/>
            <person name="Tenea G.N."/>
            <person name="Cifuentes V."/>
            <person name="Reyes P."/>
            <person name="Cevallos-Vallejos M."/>
        </authorList>
    </citation>
    <scope>NUCLEOTIDE SEQUENCE [LARGE SCALE GENOMIC DNA]</scope>
</reference>
<keyword evidence="2" id="KW-0689">Ribosomal protein</keyword>
<evidence type="ECO:0000313" key="5">
    <source>
        <dbReference type="Proteomes" id="UP001652660"/>
    </source>
</evidence>
<organism evidence="5 7">
    <name type="scientific">Coffea arabica</name>
    <name type="common">Arabian coffee</name>
    <dbReference type="NCBI Taxonomy" id="13443"/>
    <lineage>
        <taxon>Eukaryota</taxon>
        <taxon>Viridiplantae</taxon>
        <taxon>Streptophyta</taxon>
        <taxon>Embryophyta</taxon>
        <taxon>Tracheophyta</taxon>
        <taxon>Spermatophyta</taxon>
        <taxon>Magnoliopsida</taxon>
        <taxon>eudicotyledons</taxon>
        <taxon>Gunneridae</taxon>
        <taxon>Pentapetalae</taxon>
        <taxon>asterids</taxon>
        <taxon>lamiids</taxon>
        <taxon>Gentianales</taxon>
        <taxon>Rubiaceae</taxon>
        <taxon>Ixoroideae</taxon>
        <taxon>Gardenieae complex</taxon>
        <taxon>Bertiereae - Coffeeae clade</taxon>
        <taxon>Coffeeae</taxon>
        <taxon>Coffea</taxon>
    </lineage>
</organism>
<feature type="region of interest" description="Disordered" evidence="4">
    <location>
        <begin position="46"/>
        <end position="68"/>
    </location>
</feature>